<proteinExistence type="predicted"/>
<feature type="domain" description="CobN/magnesium chelatase" evidence="1">
    <location>
        <begin position="2"/>
        <end position="106"/>
    </location>
</feature>
<sequence>AVRDLKEEALRVFRSRVVNPKWLESIRRHGYKGALECAATVDYLFGFDATAEVVEDWMYEQTAQSYALDERMREFLEESNPWALSAIAGRLLEAAQRGMWASPEPQTLDALREAYLRSETVLEARGEAANGGGKS</sequence>
<dbReference type="InterPro" id="IPR003672">
    <property type="entry name" value="CobN/Mg_chltase"/>
</dbReference>
<evidence type="ECO:0000259" key="1">
    <source>
        <dbReference type="Pfam" id="PF02514"/>
    </source>
</evidence>
<organism evidence="2">
    <name type="scientific">mine drainage metagenome</name>
    <dbReference type="NCBI Taxonomy" id="410659"/>
    <lineage>
        <taxon>unclassified sequences</taxon>
        <taxon>metagenomes</taxon>
        <taxon>ecological metagenomes</taxon>
    </lineage>
</organism>
<comment type="caution">
    <text evidence="2">The sequence shown here is derived from an EMBL/GenBank/DDBJ whole genome shotgun (WGS) entry which is preliminary data.</text>
</comment>
<evidence type="ECO:0000313" key="2">
    <source>
        <dbReference type="EMBL" id="EQD40691.1"/>
    </source>
</evidence>
<accession>T0YYH1</accession>
<name>T0YYH1_9ZZZZ</name>
<dbReference type="AlphaFoldDB" id="T0YYH1"/>
<dbReference type="PANTHER" id="PTHR44119:SF4">
    <property type="entry name" value="AEROBIC COBALTOCHELATASE SUBUNIT COBN"/>
    <property type="match status" value="1"/>
</dbReference>
<reference evidence="2" key="2">
    <citation type="journal article" date="2014" name="ISME J.">
        <title>Microbial stratification in low pH oxic and suboxic macroscopic growths along an acid mine drainage.</title>
        <authorList>
            <person name="Mendez-Garcia C."/>
            <person name="Mesa V."/>
            <person name="Sprenger R.R."/>
            <person name="Richter M."/>
            <person name="Diez M.S."/>
            <person name="Solano J."/>
            <person name="Bargiela R."/>
            <person name="Golyshina O.V."/>
            <person name="Manteca A."/>
            <person name="Ramos J.L."/>
            <person name="Gallego J.R."/>
            <person name="Llorente I."/>
            <person name="Martins Dos Santos V.A."/>
            <person name="Jensen O.N."/>
            <person name="Pelaez A.I."/>
            <person name="Sanchez J."/>
            <person name="Ferrer M."/>
        </authorList>
    </citation>
    <scope>NUCLEOTIDE SEQUENCE</scope>
</reference>
<protein>
    <submittedName>
        <fullName evidence="2">CobN/magnesium chelatase</fullName>
    </submittedName>
</protein>
<dbReference type="Pfam" id="PF02514">
    <property type="entry name" value="CobN-Mg_chel"/>
    <property type="match status" value="1"/>
</dbReference>
<dbReference type="PANTHER" id="PTHR44119">
    <property type="entry name" value="MAGNESIUM-CHELATASE SUBUNIT CHLH, CHLOROPLASTIC"/>
    <property type="match status" value="1"/>
</dbReference>
<dbReference type="EMBL" id="AUZZ01007884">
    <property type="protein sequence ID" value="EQD40691.1"/>
    <property type="molecule type" value="Genomic_DNA"/>
</dbReference>
<feature type="non-terminal residue" evidence="2">
    <location>
        <position position="1"/>
    </location>
</feature>
<gene>
    <name evidence="2" type="ORF">B2A_10948</name>
</gene>
<reference evidence="2" key="1">
    <citation type="submission" date="2013-08" db="EMBL/GenBank/DDBJ databases">
        <authorList>
            <person name="Mendez C."/>
            <person name="Richter M."/>
            <person name="Ferrer M."/>
            <person name="Sanchez J."/>
        </authorList>
    </citation>
    <scope>NUCLEOTIDE SEQUENCE</scope>
</reference>